<organism evidence="2 3">
    <name type="scientific">Methylocystis parvus</name>
    <dbReference type="NCBI Taxonomy" id="134"/>
    <lineage>
        <taxon>Bacteria</taxon>
        <taxon>Pseudomonadati</taxon>
        <taxon>Pseudomonadota</taxon>
        <taxon>Alphaproteobacteria</taxon>
        <taxon>Hyphomicrobiales</taxon>
        <taxon>Methylocystaceae</taxon>
        <taxon>Methylocystis</taxon>
    </lineage>
</organism>
<evidence type="ECO:0000256" key="1">
    <source>
        <dbReference type="SAM" id="SignalP"/>
    </source>
</evidence>
<protein>
    <recommendedName>
        <fullName evidence="4">DUF3617 family protein</fullName>
    </recommendedName>
</protein>
<evidence type="ECO:0000313" key="2">
    <source>
        <dbReference type="EMBL" id="QGM99538.1"/>
    </source>
</evidence>
<dbReference type="InterPro" id="IPR022061">
    <property type="entry name" value="DUF3617"/>
</dbReference>
<dbReference type="Pfam" id="PF12276">
    <property type="entry name" value="DUF3617"/>
    <property type="match status" value="1"/>
</dbReference>
<feature type="signal peptide" evidence="1">
    <location>
        <begin position="1"/>
        <end position="20"/>
    </location>
</feature>
<keyword evidence="3" id="KW-1185">Reference proteome</keyword>
<keyword evidence="1" id="KW-0732">Signal</keyword>
<evidence type="ECO:0000313" key="3">
    <source>
        <dbReference type="Proteomes" id="UP000422569"/>
    </source>
</evidence>
<dbReference type="EMBL" id="CP044331">
    <property type="protein sequence ID" value="QGM99538.1"/>
    <property type="molecule type" value="Genomic_DNA"/>
</dbReference>
<name>A0A6B8MA85_9HYPH</name>
<feature type="chain" id="PRO_5025658105" description="DUF3617 family protein" evidence="1">
    <location>
        <begin position="21"/>
        <end position="134"/>
    </location>
</feature>
<evidence type="ECO:0008006" key="4">
    <source>
        <dbReference type="Google" id="ProtNLM"/>
    </source>
</evidence>
<proteinExistence type="predicted"/>
<reference evidence="2 3" key="1">
    <citation type="submission" date="2019-09" db="EMBL/GenBank/DDBJ databases">
        <title>Isolation and complete genome sequencing of Methylocystis species.</title>
        <authorList>
            <person name="Rumah B.L."/>
            <person name="Stead C.E."/>
            <person name="Stevens B.C."/>
            <person name="Minton N.P."/>
            <person name="Grosse-Honebrink A."/>
            <person name="Zhang Y."/>
        </authorList>
    </citation>
    <scope>NUCLEOTIDE SEQUENCE [LARGE SCALE GENOMIC DNA]</scope>
    <source>
        <strain evidence="2 3">BRCS2</strain>
    </source>
</reference>
<dbReference type="Proteomes" id="UP000422569">
    <property type="component" value="Chromosome"/>
</dbReference>
<dbReference type="KEGG" id="mpar:F7D14_04055"/>
<sequence length="134" mass="14059">MLAAAIAFFAATLARGSALAETSPSALPKRTPGLWRITTLSPEIGMRSNDVCISERDSIIGPQAADCAEPSVTRAGDQTIVTIECGAGDRRVVESLLFTGDFKSWYRAQSKISSGGKRSGFSIDAKFLGSGCSP</sequence>
<accession>A0A6B8MA85</accession>
<gene>
    <name evidence="2" type="ORF">F7D14_04055</name>
</gene>
<dbReference type="AlphaFoldDB" id="A0A6B8MA85"/>